<keyword evidence="10" id="KW-1185">Reference proteome</keyword>
<dbReference type="InterPro" id="IPR000792">
    <property type="entry name" value="Tscrpt_reg_LuxR_C"/>
</dbReference>
<dbReference type="CDD" id="cd06170">
    <property type="entry name" value="LuxR_C_like"/>
    <property type="match status" value="1"/>
</dbReference>
<dbReference type="AlphaFoldDB" id="A0A6F8VE52"/>
<dbReference type="GO" id="GO:0003677">
    <property type="term" value="F:DNA binding"/>
    <property type="evidence" value="ECO:0007669"/>
    <property type="project" value="UniProtKB-KW"/>
</dbReference>
<dbReference type="SUPFAM" id="SSF52172">
    <property type="entry name" value="CheY-like"/>
    <property type="match status" value="1"/>
</dbReference>
<dbReference type="GO" id="GO:0000160">
    <property type="term" value="P:phosphorelay signal transduction system"/>
    <property type="evidence" value="ECO:0007669"/>
    <property type="project" value="UniProtKB-KW"/>
</dbReference>
<keyword evidence="1 6" id="KW-0597">Phosphoprotein</keyword>
<dbReference type="SMART" id="SM00421">
    <property type="entry name" value="HTH_LUXR"/>
    <property type="match status" value="1"/>
</dbReference>
<dbReference type="SUPFAM" id="SSF46894">
    <property type="entry name" value="C-terminal effector domain of the bipartite response regulators"/>
    <property type="match status" value="1"/>
</dbReference>
<reference evidence="10" key="1">
    <citation type="submission" date="2020-03" db="EMBL/GenBank/DDBJ databases">
        <title>Complete genome sequence of sulfur-oxidizing bacterium skT11.</title>
        <authorList>
            <person name="Kanda M."/>
            <person name="Kojima H."/>
            <person name="Fukui M."/>
        </authorList>
    </citation>
    <scope>NUCLEOTIDE SEQUENCE [LARGE SCALE GENOMIC DNA]</scope>
    <source>
        <strain evidence="10">skT11</strain>
    </source>
</reference>
<dbReference type="Pfam" id="PF00072">
    <property type="entry name" value="Response_reg"/>
    <property type="match status" value="1"/>
</dbReference>
<name>A0A6F8VE52_9PROT</name>
<dbReference type="PROSITE" id="PS50043">
    <property type="entry name" value="HTH_LUXR_2"/>
    <property type="match status" value="1"/>
</dbReference>
<proteinExistence type="predicted"/>
<feature type="domain" description="HTH luxR-type" evidence="7">
    <location>
        <begin position="139"/>
        <end position="204"/>
    </location>
</feature>
<dbReference type="PRINTS" id="PR00038">
    <property type="entry name" value="HTHLUXR"/>
</dbReference>
<dbReference type="PANTHER" id="PTHR44688:SF16">
    <property type="entry name" value="DNA-BINDING TRANSCRIPTIONAL ACTIVATOR DEVR_DOSR"/>
    <property type="match status" value="1"/>
</dbReference>
<dbReference type="InterPro" id="IPR001789">
    <property type="entry name" value="Sig_transdc_resp-reg_receiver"/>
</dbReference>
<dbReference type="PROSITE" id="PS50110">
    <property type="entry name" value="RESPONSE_REGULATORY"/>
    <property type="match status" value="1"/>
</dbReference>
<evidence type="ECO:0000256" key="2">
    <source>
        <dbReference type="ARBA" id="ARBA00023012"/>
    </source>
</evidence>
<dbReference type="KEGG" id="slac:SKTS_25060"/>
<evidence type="ECO:0000256" key="3">
    <source>
        <dbReference type="ARBA" id="ARBA00023015"/>
    </source>
</evidence>
<dbReference type="InterPro" id="IPR036388">
    <property type="entry name" value="WH-like_DNA-bd_sf"/>
</dbReference>
<keyword evidence="2" id="KW-0902">Two-component regulatory system</keyword>
<evidence type="ECO:0000259" key="7">
    <source>
        <dbReference type="PROSITE" id="PS50043"/>
    </source>
</evidence>
<dbReference type="FunFam" id="3.40.50.2300:FF:000018">
    <property type="entry name" value="DNA-binding transcriptional regulator NtrC"/>
    <property type="match status" value="1"/>
</dbReference>
<keyword evidence="5" id="KW-0804">Transcription</keyword>
<dbReference type="GO" id="GO:0006355">
    <property type="term" value="P:regulation of DNA-templated transcription"/>
    <property type="evidence" value="ECO:0007669"/>
    <property type="project" value="InterPro"/>
</dbReference>
<feature type="domain" description="Response regulatory" evidence="8">
    <location>
        <begin position="9"/>
        <end position="123"/>
    </location>
</feature>
<dbReference type="SMART" id="SM00448">
    <property type="entry name" value="REC"/>
    <property type="match status" value="1"/>
</dbReference>
<sequence length="206" mass="23112">MNEIAVQPTIFVVDDDEAMRESIHWLLESVSLSARMFSSANDFLNAGDLHQHGCILLDVRMPGMSGMELLEQLKDHGIVQPVIIITGHGDVPMAVRALKHGAFDFIQKPFNGQELLDRVNAALKLDRENHQQNKKIEGLRSHFDVLTAREREIMELVVTGDSSKVIGKKLGISSRTVDIHRSNIMKKLNIRSIAELVQCRLALDLE</sequence>
<feature type="modified residue" description="4-aspartylphosphate" evidence="6">
    <location>
        <position position="58"/>
    </location>
</feature>
<evidence type="ECO:0000256" key="4">
    <source>
        <dbReference type="ARBA" id="ARBA00023125"/>
    </source>
</evidence>
<dbReference type="Pfam" id="PF00196">
    <property type="entry name" value="GerE"/>
    <property type="match status" value="1"/>
</dbReference>
<dbReference type="Gene3D" id="1.10.10.10">
    <property type="entry name" value="Winged helix-like DNA-binding domain superfamily/Winged helix DNA-binding domain"/>
    <property type="match status" value="1"/>
</dbReference>
<dbReference type="Gene3D" id="3.40.50.2300">
    <property type="match status" value="1"/>
</dbReference>
<dbReference type="PROSITE" id="PS00622">
    <property type="entry name" value="HTH_LUXR_1"/>
    <property type="match status" value="1"/>
</dbReference>
<dbReference type="InterPro" id="IPR011006">
    <property type="entry name" value="CheY-like_superfamily"/>
</dbReference>
<keyword evidence="4 9" id="KW-0238">DNA-binding</keyword>
<evidence type="ECO:0000256" key="5">
    <source>
        <dbReference type="ARBA" id="ARBA00023163"/>
    </source>
</evidence>
<dbReference type="EMBL" id="AP022853">
    <property type="protein sequence ID" value="BCB27620.1"/>
    <property type="molecule type" value="Genomic_DNA"/>
</dbReference>
<accession>A0A6F8VE52</accession>
<dbReference type="CDD" id="cd17537">
    <property type="entry name" value="REC_FixJ"/>
    <property type="match status" value="1"/>
</dbReference>
<dbReference type="InterPro" id="IPR016032">
    <property type="entry name" value="Sig_transdc_resp-reg_C-effctor"/>
</dbReference>
<dbReference type="PANTHER" id="PTHR44688">
    <property type="entry name" value="DNA-BINDING TRANSCRIPTIONAL ACTIVATOR DEVR_DOSR"/>
    <property type="match status" value="1"/>
</dbReference>
<evidence type="ECO:0000256" key="1">
    <source>
        <dbReference type="ARBA" id="ARBA00022553"/>
    </source>
</evidence>
<keyword evidence="3" id="KW-0805">Transcription regulation</keyword>
<gene>
    <name evidence="9" type="primary">nwsB</name>
    <name evidence="9" type="ORF">SKTS_25060</name>
</gene>
<protein>
    <submittedName>
        <fullName evidence="9">DNA-binding response regulator</fullName>
    </submittedName>
</protein>
<evidence type="ECO:0000313" key="9">
    <source>
        <dbReference type="EMBL" id="BCB27620.1"/>
    </source>
</evidence>
<dbReference type="Proteomes" id="UP000502260">
    <property type="component" value="Chromosome"/>
</dbReference>
<evidence type="ECO:0000313" key="10">
    <source>
        <dbReference type="Proteomes" id="UP000502260"/>
    </source>
</evidence>
<organism evidence="9 10">
    <name type="scientific">Sulfurimicrobium lacus</name>
    <dbReference type="NCBI Taxonomy" id="2715678"/>
    <lineage>
        <taxon>Bacteria</taxon>
        <taxon>Pseudomonadati</taxon>
        <taxon>Pseudomonadota</taxon>
        <taxon>Betaproteobacteria</taxon>
        <taxon>Nitrosomonadales</taxon>
        <taxon>Sulfuricellaceae</taxon>
        <taxon>Sulfurimicrobium</taxon>
    </lineage>
</organism>
<evidence type="ECO:0000256" key="6">
    <source>
        <dbReference type="PROSITE-ProRule" id="PRU00169"/>
    </source>
</evidence>
<dbReference type="RefSeq" id="WP_173065600.1">
    <property type="nucleotide sequence ID" value="NZ_AP022853.1"/>
</dbReference>
<evidence type="ECO:0000259" key="8">
    <source>
        <dbReference type="PROSITE" id="PS50110"/>
    </source>
</evidence>